<dbReference type="InterPro" id="IPR001647">
    <property type="entry name" value="HTH_TetR"/>
</dbReference>
<dbReference type="PANTHER" id="PTHR30055:SF234">
    <property type="entry name" value="HTH-TYPE TRANSCRIPTIONAL REGULATOR BETI"/>
    <property type="match status" value="1"/>
</dbReference>
<dbReference type="SUPFAM" id="SSF46689">
    <property type="entry name" value="Homeodomain-like"/>
    <property type="match status" value="1"/>
</dbReference>
<feature type="DNA-binding region" description="H-T-H motif" evidence="4">
    <location>
        <begin position="35"/>
        <end position="54"/>
    </location>
</feature>
<sequence length="200" mass="21917">MTEIGLRERKRIDTRARIVEAACAMFESRGIEEVTVDEIAAAADVGKGTVYNYFGAKEDIVVAFLVEVDRPAVGAMASLPLQGMSVAEALDAAAWSLLENKEPHHAFVRAYLARLFLADSIAFELAEFQAQLDAALTALFTRLLARPGMRRALPVAELVQSFKTMHLGLTAAWALEGAPFANARQITRRHMYLLAKGLEL</sequence>
<evidence type="ECO:0000256" key="2">
    <source>
        <dbReference type="ARBA" id="ARBA00023125"/>
    </source>
</evidence>
<dbReference type="RefSeq" id="WP_264946296.1">
    <property type="nucleotide sequence ID" value="NZ_JAPDRA010000012.1"/>
</dbReference>
<evidence type="ECO:0000256" key="3">
    <source>
        <dbReference type="ARBA" id="ARBA00023163"/>
    </source>
</evidence>
<reference evidence="7" key="1">
    <citation type="journal article" date="2019" name="Int. J. Syst. Evol. Microbiol.">
        <title>The Global Catalogue of Microorganisms (GCM) 10K type strain sequencing project: providing services to taxonomists for standard genome sequencing and annotation.</title>
        <authorList>
            <consortium name="The Broad Institute Genomics Platform"/>
            <consortium name="The Broad Institute Genome Sequencing Center for Infectious Disease"/>
            <person name="Wu L."/>
            <person name="Ma J."/>
        </authorList>
    </citation>
    <scope>NUCLEOTIDE SEQUENCE [LARGE SCALE GENOMIC DNA]</scope>
    <source>
        <strain evidence="7">CCUG 62982</strain>
    </source>
</reference>
<dbReference type="PROSITE" id="PS01081">
    <property type="entry name" value="HTH_TETR_1"/>
    <property type="match status" value="1"/>
</dbReference>
<keyword evidence="3" id="KW-0804">Transcription</keyword>
<evidence type="ECO:0000259" key="5">
    <source>
        <dbReference type="PROSITE" id="PS50977"/>
    </source>
</evidence>
<accession>A0ABW3HD71</accession>
<name>A0ABW3HD71_9SPHN</name>
<keyword evidence="7" id="KW-1185">Reference proteome</keyword>
<dbReference type="InterPro" id="IPR023772">
    <property type="entry name" value="DNA-bd_HTH_TetR-type_CS"/>
</dbReference>
<evidence type="ECO:0000256" key="1">
    <source>
        <dbReference type="ARBA" id="ARBA00023015"/>
    </source>
</evidence>
<organism evidence="6 7">
    <name type="scientific">Sphingomonas canadensis</name>
    <dbReference type="NCBI Taxonomy" id="1219257"/>
    <lineage>
        <taxon>Bacteria</taxon>
        <taxon>Pseudomonadati</taxon>
        <taxon>Pseudomonadota</taxon>
        <taxon>Alphaproteobacteria</taxon>
        <taxon>Sphingomonadales</taxon>
        <taxon>Sphingomonadaceae</taxon>
        <taxon>Sphingomonas</taxon>
    </lineage>
</organism>
<evidence type="ECO:0000313" key="6">
    <source>
        <dbReference type="EMBL" id="MFD0948375.1"/>
    </source>
</evidence>
<gene>
    <name evidence="6" type="ORF">ACFQ1E_18705</name>
</gene>
<evidence type="ECO:0000256" key="4">
    <source>
        <dbReference type="PROSITE-ProRule" id="PRU00335"/>
    </source>
</evidence>
<dbReference type="Gene3D" id="1.10.357.10">
    <property type="entry name" value="Tetracycline Repressor, domain 2"/>
    <property type="match status" value="1"/>
</dbReference>
<dbReference type="PRINTS" id="PR00455">
    <property type="entry name" value="HTHTETR"/>
</dbReference>
<dbReference type="Proteomes" id="UP001596977">
    <property type="component" value="Unassembled WGS sequence"/>
</dbReference>
<dbReference type="InterPro" id="IPR009057">
    <property type="entry name" value="Homeodomain-like_sf"/>
</dbReference>
<proteinExistence type="predicted"/>
<dbReference type="PROSITE" id="PS50977">
    <property type="entry name" value="HTH_TETR_2"/>
    <property type="match status" value="1"/>
</dbReference>
<dbReference type="InterPro" id="IPR050109">
    <property type="entry name" value="HTH-type_TetR-like_transc_reg"/>
</dbReference>
<comment type="caution">
    <text evidence="6">The sequence shown here is derived from an EMBL/GenBank/DDBJ whole genome shotgun (WGS) entry which is preliminary data.</text>
</comment>
<protein>
    <submittedName>
        <fullName evidence="6">TetR/AcrR family transcriptional regulator</fullName>
    </submittedName>
</protein>
<feature type="domain" description="HTH tetR-type" evidence="5">
    <location>
        <begin position="12"/>
        <end position="72"/>
    </location>
</feature>
<evidence type="ECO:0000313" key="7">
    <source>
        <dbReference type="Proteomes" id="UP001596977"/>
    </source>
</evidence>
<dbReference type="Pfam" id="PF00440">
    <property type="entry name" value="TetR_N"/>
    <property type="match status" value="1"/>
</dbReference>
<keyword evidence="2 4" id="KW-0238">DNA-binding</keyword>
<dbReference type="EMBL" id="JBHTJG010000012">
    <property type="protein sequence ID" value="MFD0948375.1"/>
    <property type="molecule type" value="Genomic_DNA"/>
</dbReference>
<dbReference type="PANTHER" id="PTHR30055">
    <property type="entry name" value="HTH-TYPE TRANSCRIPTIONAL REGULATOR RUTR"/>
    <property type="match status" value="1"/>
</dbReference>
<keyword evidence="1" id="KW-0805">Transcription regulation</keyword>